<dbReference type="EMBL" id="MUXU01000100">
    <property type="protein sequence ID" value="OOR86637.1"/>
    <property type="molecule type" value="Genomic_DNA"/>
</dbReference>
<evidence type="ECO:0000313" key="1">
    <source>
        <dbReference type="EMBL" id="OOR86637.1"/>
    </source>
</evidence>
<evidence type="ECO:0000313" key="2">
    <source>
        <dbReference type="EMBL" id="STZ14516.1"/>
    </source>
</evidence>
<sequence length="120" mass="13622">MGIGWTVPPAQLFDDVKNELLDGYKDKAIELYNQIIANSPVAEINGGRYRGNHIMTAGGVDYSYSDNKQIRRYTRSFYTHKDFVPITIQNNLPYAYRLEHGWSKQAANGIYAISAQEIFG</sequence>
<dbReference type="Proteomes" id="UP000255279">
    <property type="component" value="Unassembled WGS sequence"/>
</dbReference>
<accession>A0A1S9ZTH5</accession>
<name>A0A1S9ZTH5_9GAMM</name>
<proteinExistence type="predicted"/>
<protein>
    <submittedName>
        <fullName evidence="1">Uncharacterized protein</fullName>
    </submittedName>
</protein>
<dbReference type="AlphaFoldDB" id="A0A1S9ZTH5"/>
<keyword evidence="3" id="KW-1185">Reference proteome</keyword>
<evidence type="ECO:0000313" key="3">
    <source>
        <dbReference type="Proteomes" id="UP000190435"/>
    </source>
</evidence>
<dbReference type="EMBL" id="UGQE01000004">
    <property type="protein sequence ID" value="STZ14516.1"/>
    <property type="molecule type" value="Genomic_DNA"/>
</dbReference>
<dbReference type="OrthoDB" id="6650149at2"/>
<dbReference type="Proteomes" id="UP000190435">
    <property type="component" value="Unassembled WGS sequence"/>
</dbReference>
<reference evidence="2 4" key="2">
    <citation type="submission" date="2018-06" db="EMBL/GenBank/DDBJ databases">
        <authorList>
            <consortium name="Pathogen Informatics"/>
            <person name="Doyle S."/>
        </authorList>
    </citation>
    <scope>NUCLEOTIDE SEQUENCE [LARGE SCALE GENOMIC DNA]</scope>
    <source>
        <strain evidence="2 4">NCTC10293</strain>
    </source>
</reference>
<dbReference type="RefSeq" id="WP_078277634.1">
    <property type="nucleotide sequence ID" value="NZ_CAACXO010000027.1"/>
</dbReference>
<gene>
    <name evidence="1" type="ORF">B0181_11605</name>
    <name evidence="2" type="ORF">NCTC10293_02111</name>
</gene>
<evidence type="ECO:0000313" key="4">
    <source>
        <dbReference type="Proteomes" id="UP000255279"/>
    </source>
</evidence>
<dbReference type="STRING" id="34060.B0181_11605"/>
<reference evidence="1 3" key="1">
    <citation type="submission" date="2017-02" db="EMBL/GenBank/DDBJ databases">
        <title>Draft genome sequence of Moraxella caviae CCUG 355 type strain.</title>
        <authorList>
            <person name="Engstrom-Jakobsson H."/>
            <person name="Salva-Serra F."/>
            <person name="Thorell K."/>
            <person name="Gonzales-Siles L."/>
            <person name="Karlsson R."/>
            <person name="Boulund F."/>
            <person name="Engstrand L."/>
            <person name="Moore E."/>
        </authorList>
    </citation>
    <scope>NUCLEOTIDE SEQUENCE [LARGE SCALE GENOMIC DNA]</scope>
    <source>
        <strain evidence="1 3">CCUG 355</strain>
    </source>
</reference>
<organism evidence="1 3">
    <name type="scientific">Moraxella caviae</name>
    <dbReference type="NCBI Taxonomy" id="34060"/>
    <lineage>
        <taxon>Bacteria</taxon>
        <taxon>Pseudomonadati</taxon>
        <taxon>Pseudomonadota</taxon>
        <taxon>Gammaproteobacteria</taxon>
        <taxon>Moraxellales</taxon>
        <taxon>Moraxellaceae</taxon>
        <taxon>Moraxella</taxon>
    </lineage>
</organism>